<feature type="non-terminal residue" evidence="1">
    <location>
        <position position="1"/>
    </location>
</feature>
<dbReference type="AlphaFoldDB" id="A0A497JGP1"/>
<dbReference type="EMBL" id="QMWP01000104">
    <property type="protein sequence ID" value="RLG69832.1"/>
    <property type="molecule type" value="Genomic_DNA"/>
</dbReference>
<accession>A0A497JGP1</accession>
<evidence type="ECO:0000313" key="1">
    <source>
        <dbReference type="EMBL" id="RLG69832.1"/>
    </source>
</evidence>
<evidence type="ECO:0000313" key="2">
    <source>
        <dbReference type="Proteomes" id="UP000278031"/>
    </source>
</evidence>
<protein>
    <submittedName>
        <fullName evidence="1">Uncharacterized protein</fullName>
    </submittedName>
</protein>
<comment type="caution">
    <text evidence="1">The sequence shown here is derived from an EMBL/GenBank/DDBJ whole genome shotgun (WGS) entry which is preliminary data.</text>
</comment>
<reference evidence="1 2" key="1">
    <citation type="submission" date="2018-06" db="EMBL/GenBank/DDBJ databases">
        <title>Extensive metabolic versatility and redundancy in microbially diverse, dynamic hydrothermal sediments.</title>
        <authorList>
            <person name="Dombrowski N."/>
            <person name="Teske A."/>
            <person name="Baker B.J."/>
        </authorList>
    </citation>
    <scope>NUCLEOTIDE SEQUENCE [LARGE SCALE GENOMIC DNA]</scope>
    <source>
        <strain evidence="1">B51_G17</strain>
    </source>
</reference>
<dbReference type="Proteomes" id="UP000278031">
    <property type="component" value="Unassembled WGS sequence"/>
</dbReference>
<gene>
    <name evidence="1" type="ORF">DRO04_02755</name>
</gene>
<organism evidence="1 2">
    <name type="scientific">Candidatus Iainarchaeum sp</name>
    <dbReference type="NCBI Taxonomy" id="3101447"/>
    <lineage>
        <taxon>Archaea</taxon>
        <taxon>Candidatus Iainarchaeota</taxon>
        <taxon>Candidatus Iainarchaeia</taxon>
        <taxon>Candidatus Iainarchaeales</taxon>
        <taxon>Candidatus Iainarchaeaceae</taxon>
        <taxon>Candidatus Iainarchaeum</taxon>
    </lineage>
</organism>
<proteinExistence type="predicted"/>
<sequence>RWFGEAWRKAREEERLKALKSAMEKLEKKLPRPKTIEERLEFEETLRTLAELQLRAEESRSWRSVVNISEILEEKMQKLMQALKEYLEGPSKEKRQKLRKLRKEIGKFIWR</sequence>
<name>A0A497JGP1_9ARCH</name>